<dbReference type="AlphaFoldDB" id="A0A193LHC6"/>
<evidence type="ECO:0000256" key="4">
    <source>
        <dbReference type="ARBA" id="ARBA00023136"/>
    </source>
</evidence>
<feature type="transmembrane region" description="Helical" evidence="5">
    <location>
        <begin position="260"/>
        <end position="278"/>
    </location>
</feature>
<dbReference type="PANTHER" id="PTHR23521">
    <property type="entry name" value="TRANSPORTER MFS SUPERFAMILY"/>
    <property type="match status" value="1"/>
</dbReference>
<evidence type="ECO:0000256" key="3">
    <source>
        <dbReference type="ARBA" id="ARBA00022989"/>
    </source>
</evidence>
<feature type="transmembrane region" description="Helical" evidence="5">
    <location>
        <begin position="227"/>
        <end position="248"/>
    </location>
</feature>
<organism evidence="7 8">
    <name type="scientific">Woeseia oceani</name>
    <dbReference type="NCBI Taxonomy" id="1548547"/>
    <lineage>
        <taxon>Bacteria</taxon>
        <taxon>Pseudomonadati</taxon>
        <taxon>Pseudomonadota</taxon>
        <taxon>Gammaproteobacteria</taxon>
        <taxon>Woeseiales</taxon>
        <taxon>Woeseiaceae</taxon>
        <taxon>Woeseia</taxon>
    </lineage>
</organism>
<feature type="transmembrane region" description="Helical" evidence="5">
    <location>
        <begin position="93"/>
        <end position="114"/>
    </location>
</feature>
<dbReference type="EMBL" id="CP016268">
    <property type="protein sequence ID" value="ANO51866.1"/>
    <property type="molecule type" value="Genomic_DNA"/>
</dbReference>
<sequence length="413" mass="43624">MPVAALLLGVALLLTGQGLQGTLLPVRASLESFSALSIGVMGGAYFLGFTFGCLKGGDLVAKVGHVRVFAAMTAIASAAPLLHGLILEPITWTALRSLTGFCFAVLYIVIESWLNEVSTNENRGMVFSTYVMITMSVFAIGQMMMLMYDPLELYLFGIVAVLISVAVVPVVLSTAPGPQQPHSAKVDLRRLFFISPAGTVTCFCSGLANGAFWSLAPAVAVAVSDDLSMAAWFMSASVIGGAVSQWPVGWLSDRVGRRPMMIACAIFSSLIALLIVIGGESTSMTTFAILGFAWGAAAFPQYAIAVANTNDHAEPSEYVMVSSGLLLVYGLGAIVGPLIASVAMTYASSTALYLHTAVVHILVAIYIGFRTTQRTAPPDAEHIDFSESLVAARTMSQVYEEETHNEVADEPAT</sequence>
<feature type="transmembrane region" description="Helical" evidence="5">
    <location>
        <begin position="284"/>
        <end position="306"/>
    </location>
</feature>
<dbReference type="InterPro" id="IPR047200">
    <property type="entry name" value="MFS_YcaD-like"/>
</dbReference>
<dbReference type="InterPro" id="IPR020846">
    <property type="entry name" value="MFS_dom"/>
</dbReference>
<dbReference type="STRING" id="1548547.BA177_12230"/>
<name>A0A193LHC6_9GAMM</name>
<accession>A0A193LHC6</accession>
<dbReference type="GO" id="GO:0022857">
    <property type="term" value="F:transmembrane transporter activity"/>
    <property type="evidence" value="ECO:0007669"/>
    <property type="project" value="InterPro"/>
</dbReference>
<proteinExistence type="predicted"/>
<evidence type="ECO:0000256" key="2">
    <source>
        <dbReference type="ARBA" id="ARBA00022692"/>
    </source>
</evidence>
<dbReference type="Gene3D" id="1.20.1250.20">
    <property type="entry name" value="MFS general substrate transporter like domains"/>
    <property type="match status" value="2"/>
</dbReference>
<feature type="transmembrane region" description="Helical" evidence="5">
    <location>
        <begin position="126"/>
        <end position="147"/>
    </location>
</feature>
<dbReference type="PROSITE" id="PS50850">
    <property type="entry name" value="MFS"/>
    <property type="match status" value="1"/>
</dbReference>
<dbReference type="CDD" id="cd17477">
    <property type="entry name" value="MFS_YcaD_like"/>
    <property type="match status" value="1"/>
</dbReference>
<feature type="transmembrane region" description="Helical" evidence="5">
    <location>
        <begin position="318"/>
        <end position="340"/>
    </location>
</feature>
<feature type="transmembrane region" description="Helical" evidence="5">
    <location>
        <begin position="192"/>
        <end position="215"/>
    </location>
</feature>
<gene>
    <name evidence="7" type="ORF">BA177_12230</name>
</gene>
<feature type="domain" description="Major facilitator superfamily (MFS) profile" evidence="6">
    <location>
        <begin position="190"/>
        <end position="413"/>
    </location>
</feature>
<dbReference type="Pfam" id="PF07690">
    <property type="entry name" value="MFS_1"/>
    <property type="match status" value="2"/>
</dbReference>
<feature type="transmembrane region" description="Helical" evidence="5">
    <location>
        <begin position="352"/>
        <end position="369"/>
    </location>
</feature>
<dbReference type="PROSITE" id="PS00216">
    <property type="entry name" value="SUGAR_TRANSPORT_1"/>
    <property type="match status" value="1"/>
</dbReference>
<dbReference type="GO" id="GO:0005886">
    <property type="term" value="C:plasma membrane"/>
    <property type="evidence" value="ECO:0007669"/>
    <property type="project" value="TreeGrafter"/>
</dbReference>
<feature type="transmembrane region" description="Helical" evidence="5">
    <location>
        <begin position="66"/>
        <end position="87"/>
    </location>
</feature>
<feature type="transmembrane region" description="Helical" evidence="5">
    <location>
        <begin position="153"/>
        <end position="172"/>
    </location>
</feature>
<evidence type="ECO:0000256" key="1">
    <source>
        <dbReference type="ARBA" id="ARBA00004141"/>
    </source>
</evidence>
<evidence type="ECO:0000313" key="7">
    <source>
        <dbReference type="EMBL" id="ANO51866.1"/>
    </source>
</evidence>
<comment type="subcellular location">
    <subcellularLocation>
        <location evidence="1">Membrane</location>
        <topology evidence="1">Multi-pass membrane protein</topology>
    </subcellularLocation>
</comment>
<dbReference type="Proteomes" id="UP000092695">
    <property type="component" value="Chromosome"/>
</dbReference>
<evidence type="ECO:0000256" key="5">
    <source>
        <dbReference type="SAM" id="Phobius"/>
    </source>
</evidence>
<dbReference type="SUPFAM" id="SSF103473">
    <property type="entry name" value="MFS general substrate transporter"/>
    <property type="match status" value="1"/>
</dbReference>
<evidence type="ECO:0000313" key="8">
    <source>
        <dbReference type="Proteomes" id="UP000092695"/>
    </source>
</evidence>
<reference evidence="7 8" key="1">
    <citation type="submission" date="2016-06" db="EMBL/GenBank/DDBJ databases">
        <title>Complete genome sequence of a deep-branching marine Gamma Proteobacterium Woeseia oceani type strain XK5.</title>
        <authorList>
            <person name="Mu D."/>
            <person name="Du Z."/>
        </authorList>
    </citation>
    <scope>NUCLEOTIDE SEQUENCE [LARGE SCALE GENOMIC DNA]</scope>
    <source>
        <strain evidence="7 8">XK5</strain>
    </source>
</reference>
<dbReference type="InterPro" id="IPR036259">
    <property type="entry name" value="MFS_trans_sf"/>
</dbReference>
<feature type="transmembrane region" description="Helical" evidence="5">
    <location>
        <begin position="34"/>
        <end position="54"/>
    </location>
</feature>
<keyword evidence="8" id="KW-1185">Reference proteome</keyword>
<dbReference type="KEGG" id="woc:BA177_12230"/>
<dbReference type="InterPro" id="IPR011701">
    <property type="entry name" value="MFS"/>
</dbReference>
<evidence type="ECO:0000259" key="6">
    <source>
        <dbReference type="PROSITE" id="PS50850"/>
    </source>
</evidence>
<dbReference type="PANTHER" id="PTHR23521:SF3">
    <property type="entry name" value="MFS TRANSPORTER"/>
    <property type="match status" value="1"/>
</dbReference>
<keyword evidence="3 5" id="KW-1133">Transmembrane helix</keyword>
<dbReference type="InterPro" id="IPR005829">
    <property type="entry name" value="Sugar_transporter_CS"/>
</dbReference>
<keyword evidence="4 5" id="KW-0472">Membrane</keyword>
<protein>
    <recommendedName>
        <fullName evidence="6">Major facilitator superfamily (MFS) profile domain-containing protein</fullName>
    </recommendedName>
</protein>
<keyword evidence="2 5" id="KW-0812">Transmembrane</keyword>